<evidence type="ECO:0000313" key="3">
    <source>
        <dbReference type="EMBL" id="TFV43889.1"/>
    </source>
</evidence>
<keyword evidence="2" id="KW-0812">Transmembrane</keyword>
<dbReference type="AlphaFoldDB" id="A0A4Y9LLQ2"/>
<dbReference type="OrthoDB" id="8264807at2"/>
<sequence>MNWAWASSLDEIWRSSAFPMWMTLAAAGFFGFILLVTLLRAERSLANGALTVITLLAIAIAVAATVRAYGPAGQATPAEARAQAGFIASLPALSCLDDLAGDAVAVGCEKALFGSPDAVAAAVSYTAVRIDRLTALGDAATVDKSLTLDMKVLRKALERDRYGLVAQVLIARDGCTRFDCAAFRSLTDQQQVVANMDSHLYDMLVARYVPTWNAPAAAASAVPAAGALAALPPSMPTGKPTNAEFPSASSTPPVSIMNPEPPTTGTRQAAPAANAASAPRPPAATSAQAAAPAAPAAKKPPAPKAARAPAAAPVPLAPPPGSAPAASAPAAADNE</sequence>
<evidence type="ECO:0000313" key="4">
    <source>
        <dbReference type="Proteomes" id="UP000297966"/>
    </source>
</evidence>
<feature type="compositionally biased region" description="Low complexity" evidence="1">
    <location>
        <begin position="323"/>
        <end position="335"/>
    </location>
</feature>
<accession>A0A4Y9LLQ2</accession>
<feature type="transmembrane region" description="Helical" evidence="2">
    <location>
        <begin position="48"/>
        <end position="69"/>
    </location>
</feature>
<keyword evidence="4" id="KW-1185">Reference proteome</keyword>
<feature type="compositionally biased region" description="Low complexity" evidence="1">
    <location>
        <begin position="304"/>
        <end position="314"/>
    </location>
</feature>
<evidence type="ECO:0000256" key="2">
    <source>
        <dbReference type="SAM" id="Phobius"/>
    </source>
</evidence>
<feature type="region of interest" description="Disordered" evidence="1">
    <location>
        <begin position="235"/>
        <end position="335"/>
    </location>
</feature>
<feature type="compositionally biased region" description="Low complexity" evidence="1">
    <location>
        <begin position="269"/>
        <end position="297"/>
    </location>
</feature>
<dbReference type="Proteomes" id="UP000297966">
    <property type="component" value="Unassembled WGS sequence"/>
</dbReference>
<keyword evidence="2" id="KW-1133">Transmembrane helix</keyword>
<protein>
    <submittedName>
        <fullName evidence="3">Uncharacterized protein</fullName>
    </submittedName>
</protein>
<name>A0A4Y9LLQ2_9BRAD</name>
<dbReference type="EMBL" id="SPQT01000021">
    <property type="protein sequence ID" value="TFV43889.1"/>
    <property type="molecule type" value="Genomic_DNA"/>
</dbReference>
<reference evidence="3 4" key="1">
    <citation type="submission" date="2019-03" db="EMBL/GenBank/DDBJ databases">
        <title>Bradyrhizobium diversity isolated from nodules of Chamaecrista fasciculata.</title>
        <authorList>
            <person name="Klepa M.S."/>
            <person name="Urquiaga M.O."/>
            <person name="Hungria M."/>
            <person name="Delamuta J.R."/>
        </authorList>
    </citation>
    <scope>NUCLEOTIDE SEQUENCE [LARGE SCALE GENOMIC DNA]</scope>
    <source>
        <strain evidence="3 4">CNPSo 3448</strain>
    </source>
</reference>
<proteinExistence type="predicted"/>
<keyword evidence="2" id="KW-0472">Membrane</keyword>
<comment type="caution">
    <text evidence="3">The sequence shown here is derived from an EMBL/GenBank/DDBJ whole genome shotgun (WGS) entry which is preliminary data.</text>
</comment>
<feature type="transmembrane region" description="Helical" evidence="2">
    <location>
        <begin position="20"/>
        <end position="41"/>
    </location>
</feature>
<evidence type="ECO:0000256" key="1">
    <source>
        <dbReference type="SAM" id="MobiDB-lite"/>
    </source>
</evidence>
<gene>
    <name evidence="3" type="ORF">E4K65_30615</name>
</gene>
<dbReference type="RefSeq" id="WP_135177289.1">
    <property type="nucleotide sequence ID" value="NZ_SPQT01000021.1"/>
</dbReference>
<organism evidence="3 4">
    <name type="scientific">Bradyrhizobium niftali</name>
    <dbReference type="NCBI Taxonomy" id="2560055"/>
    <lineage>
        <taxon>Bacteria</taxon>
        <taxon>Pseudomonadati</taxon>
        <taxon>Pseudomonadota</taxon>
        <taxon>Alphaproteobacteria</taxon>
        <taxon>Hyphomicrobiales</taxon>
        <taxon>Nitrobacteraceae</taxon>
        <taxon>Bradyrhizobium</taxon>
    </lineage>
</organism>